<evidence type="ECO:0000256" key="4">
    <source>
        <dbReference type="ARBA" id="ARBA00022833"/>
    </source>
</evidence>
<dbReference type="Gene3D" id="3.90.180.10">
    <property type="entry name" value="Medium-chain alcohol dehydrogenases, catalytic domain"/>
    <property type="match status" value="1"/>
</dbReference>
<proteinExistence type="inferred from homology"/>
<dbReference type="InParanoid" id="E8R588"/>
<keyword evidence="9" id="KW-1185">Reference proteome</keyword>
<dbReference type="OrthoDB" id="9769198at2"/>
<keyword evidence="3" id="KW-0479">Metal-binding</keyword>
<feature type="domain" description="Alcohol dehydrogenase-like N-terminal" evidence="7">
    <location>
        <begin position="24"/>
        <end position="121"/>
    </location>
</feature>
<reference evidence="8 9" key="2">
    <citation type="journal article" date="2011" name="Stand. Genomic Sci.">
        <title>Complete genome sequence of Isosphaera pallida type strain (IS1B).</title>
        <authorList>
            <consortium name="US DOE Joint Genome Institute (JGI-PGF)"/>
            <person name="Goker M."/>
            <person name="Cleland D."/>
            <person name="Saunders E."/>
            <person name="Lapidus A."/>
            <person name="Nolan M."/>
            <person name="Lucas S."/>
            <person name="Hammon N."/>
            <person name="Deshpande S."/>
            <person name="Cheng J.F."/>
            <person name="Tapia R."/>
            <person name="Han C."/>
            <person name="Goodwin L."/>
            <person name="Pitluck S."/>
            <person name="Liolios K."/>
            <person name="Pagani I."/>
            <person name="Ivanova N."/>
            <person name="Mavromatis K."/>
            <person name="Pati A."/>
            <person name="Chen A."/>
            <person name="Palaniappan K."/>
            <person name="Land M."/>
            <person name="Hauser L."/>
            <person name="Chang Y.J."/>
            <person name="Jeffries C.D."/>
            <person name="Detter J.C."/>
            <person name="Beck B."/>
            <person name="Woyke T."/>
            <person name="Bristow J."/>
            <person name="Eisen J.A."/>
            <person name="Markowitz V."/>
            <person name="Hugenholtz P."/>
            <person name="Kyrpides N.C."/>
            <person name="Klenk H.P."/>
        </authorList>
    </citation>
    <scope>NUCLEOTIDE SEQUENCE [LARGE SCALE GENOMIC DNA]</scope>
    <source>
        <strain evidence="9">ATCC 43644 / DSM 9630 / IS1B</strain>
    </source>
</reference>
<dbReference type="SUPFAM" id="SSF51735">
    <property type="entry name" value="NAD(P)-binding Rossmann-fold domains"/>
    <property type="match status" value="1"/>
</dbReference>
<dbReference type="SUPFAM" id="SSF50129">
    <property type="entry name" value="GroES-like"/>
    <property type="match status" value="1"/>
</dbReference>
<evidence type="ECO:0000256" key="2">
    <source>
        <dbReference type="ARBA" id="ARBA00008072"/>
    </source>
</evidence>
<comment type="similarity">
    <text evidence="2">Belongs to the zinc-containing alcohol dehydrogenase family.</text>
</comment>
<dbReference type="Gene3D" id="3.40.50.720">
    <property type="entry name" value="NAD(P)-binding Rossmann-like Domain"/>
    <property type="match status" value="1"/>
</dbReference>
<sequence length="320" mass="34106">MKAIFCDGVSARLRTDLPEPTPAPGEVLLKVLRAGICDTDLQLARGYMGFRGILGHEFLALDDQGRRVTAEINQACRACPTCAAGQFGHCPHRVVLGIWRHDGAMAPWIAVDPRTVHRVPDAIDDRRAIFIEPLAAAFRILEQTRVDSHDRVAVLGDGKLGLLCAWVLRSTGARVTLVGKHAAKLALAGPEIESRFKEEVESQVQTAGGSDRARFDLVVDATGSASGLPLALKLVRPLGRIVLKTTLAAETSLAMAGIVIDEVTVIGSRCGPFPRAIEALARGEIDPVGLLGPEFPLERGEEAFAAAARPGAGKVVLRIS</sequence>
<accession>E8R588</accession>
<dbReference type="InterPro" id="IPR013154">
    <property type="entry name" value="ADH-like_N"/>
</dbReference>
<reference key="1">
    <citation type="submission" date="2010-11" db="EMBL/GenBank/DDBJ databases">
        <title>The complete sequence of chromosome of Isophaera pallida ATCC 43644.</title>
        <authorList>
            <consortium name="US DOE Joint Genome Institute (JGI-PGF)"/>
            <person name="Lucas S."/>
            <person name="Copeland A."/>
            <person name="Lapidus A."/>
            <person name="Bruce D."/>
            <person name="Goodwin L."/>
            <person name="Pitluck S."/>
            <person name="Kyrpides N."/>
            <person name="Mavromatis K."/>
            <person name="Pagani I."/>
            <person name="Ivanova N."/>
            <person name="Saunders E."/>
            <person name="Brettin T."/>
            <person name="Detter J.C."/>
            <person name="Han C."/>
            <person name="Tapia R."/>
            <person name="Land M."/>
            <person name="Hauser L."/>
            <person name="Markowitz V."/>
            <person name="Cheng J.-F."/>
            <person name="Hugenholtz P."/>
            <person name="Woyke T."/>
            <person name="Wu D."/>
            <person name="Eisen J.A."/>
        </authorList>
    </citation>
    <scope>NUCLEOTIDE SEQUENCE</scope>
    <source>
        <strain>ATCC 43644</strain>
    </source>
</reference>
<comment type="cofactor">
    <cofactor evidence="1">
        <name>Zn(2+)</name>
        <dbReference type="ChEBI" id="CHEBI:29105"/>
    </cofactor>
</comment>
<dbReference type="InterPro" id="IPR013149">
    <property type="entry name" value="ADH-like_C"/>
</dbReference>
<name>E8R588_ISOPI</name>
<evidence type="ECO:0000259" key="6">
    <source>
        <dbReference type="Pfam" id="PF00107"/>
    </source>
</evidence>
<keyword evidence="5" id="KW-0560">Oxidoreductase</keyword>
<dbReference type="GO" id="GO:0046872">
    <property type="term" value="F:metal ion binding"/>
    <property type="evidence" value="ECO:0007669"/>
    <property type="project" value="UniProtKB-KW"/>
</dbReference>
<keyword evidence="4" id="KW-0862">Zinc</keyword>
<evidence type="ECO:0000313" key="8">
    <source>
        <dbReference type="EMBL" id="ADV63841.1"/>
    </source>
</evidence>
<dbReference type="Proteomes" id="UP000008631">
    <property type="component" value="Chromosome"/>
</dbReference>
<dbReference type="eggNOG" id="COG1063">
    <property type="taxonomic scope" value="Bacteria"/>
</dbReference>
<dbReference type="STRING" id="575540.Isop_3279"/>
<dbReference type="InterPro" id="IPR036291">
    <property type="entry name" value="NAD(P)-bd_dom_sf"/>
</dbReference>
<evidence type="ECO:0000256" key="3">
    <source>
        <dbReference type="ARBA" id="ARBA00022723"/>
    </source>
</evidence>
<protein>
    <submittedName>
        <fullName evidence="8">Alcohol dehydrogenase GroES domain protein</fullName>
    </submittedName>
</protein>
<dbReference type="InterPro" id="IPR011032">
    <property type="entry name" value="GroES-like_sf"/>
</dbReference>
<organism evidence="8 9">
    <name type="scientific">Isosphaera pallida (strain ATCC 43644 / DSM 9630 / IS1B)</name>
    <dbReference type="NCBI Taxonomy" id="575540"/>
    <lineage>
        <taxon>Bacteria</taxon>
        <taxon>Pseudomonadati</taxon>
        <taxon>Planctomycetota</taxon>
        <taxon>Planctomycetia</taxon>
        <taxon>Isosphaerales</taxon>
        <taxon>Isosphaeraceae</taxon>
        <taxon>Isosphaera</taxon>
    </lineage>
</organism>
<evidence type="ECO:0000256" key="5">
    <source>
        <dbReference type="ARBA" id="ARBA00023002"/>
    </source>
</evidence>
<dbReference type="PANTHER" id="PTHR43350:SF2">
    <property type="entry name" value="GROES-LIKE ZINC-BINDING ALCOHOL DEHYDROGENASE FAMILY PROTEIN"/>
    <property type="match status" value="1"/>
</dbReference>
<dbReference type="Pfam" id="PF00107">
    <property type="entry name" value="ADH_zinc_N"/>
    <property type="match status" value="1"/>
</dbReference>
<dbReference type="EMBL" id="CP002353">
    <property type="protein sequence ID" value="ADV63841.1"/>
    <property type="molecule type" value="Genomic_DNA"/>
</dbReference>
<dbReference type="HOGENOM" id="CLU_026673_11_0_0"/>
<evidence type="ECO:0000259" key="7">
    <source>
        <dbReference type="Pfam" id="PF08240"/>
    </source>
</evidence>
<evidence type="ECO:0000313" key="9">
    <source>
        <dbReference type="Proteomes" id="UP000008631"/>
    </source>
</evidence>
<dbReference type="RefSeq" id="WP_013566129.1">
    <property type="nucleotide sequence ID" value="NC_014962.1"/>
</dbReference>
<feature type="domain" description="Alcohol dehydrogenase-like C-terminal" evidence="6">
    <location>
        <begin position="160"/>
        <end position="278"/>
    </location>
</feature>
<evidence type="ECO:0000256" key="1">
    <source>
        <dbReference type="ARBA" id="ARBA00001947"/>
    </source>
</evidence>
<dbReference type="PANTHER" id="PTHR43350">
    <property type="entry name" value="NAD-DEPENDENT ALCOHOL DEHYDROGENASE"/>
    <property type="match status" value="1"/>
</dbReference>
<dbReference type="KEGG" id="ipa:Isop_3279"/>
<dbReference type="AlphaFoldDB" id="E8R588"/>
<dbReference type="GO" id="GO:0016491">
    <property type="term" value="F:oxidoreductase activity"/>
    <property type="evidence" value="ECO:0007669"/>
    <property type="project" value="UniProtKB-KW"/>
</dbReference>
<gene>
    <name evidence="8" type="ordered locus">Isop_3279</name>
</gene>
<dbReference type="Pfam" id="PF08240">
    <property type="entry name" value="ADH_N"/>
    <property type="match status" value="1"/>
</dbReference>